<dbReference type="AlphaFoldDB" id="A0AAV4Q4Z7"/>
<evidence type="ECO:0000313" key="2">
    <source>
        <dbReference type="EMBL" id="GIY03539.1"/>
    </source>
</evidence>
<dbReference type="EMBL" id="BPLR01005593">
    <property type="protein sequence ID" value="GIY03539.1"/>
    <property type="molecule type" value="Genomic_DNA"/>
</dbReference>
<comment type="caution">
    <text evidence="2">The sequence shown here is derived from an EMBL/GenBank/DDBJ whole genome shotgun (WGS) entry which is preliminary data.</text>
</comment>
<evidence type="ECO:0000256" key="1">
    <source>
        <dbReference type="SAM" id="SignalP"/>
    </source>
</evidence>
<keyword evidence="1" id="KW-0732">Signal</keyword>
<protein>
    <submittedName>
        <fullName evidence="2">Uncharacterized protein</fullName>
    </submittedName>
</protein>
<name>A0AAV4Q4Z7_CAEEX</name>
<keyword evidence="3" id="KW-1185">Reference proteome</keyword>
<dbReference type="Proteomes" id="UP001054945">
    <property type="component" value="Unassembled WGS sequence"/>
</dbReference>
<feature type="signal peptide" evidence="1">
    <location>
        <begin position="1"/>
        <end position="20"/>
    </location>
</feature>
<sequence length="288" mass="33977">MFYLHLLWFGLLHFIVSSESRSLTTADEGEDAESSAHIFNNLTFWNYFETQVLTKAWKCDFPPNLLTDTLNKDAELYTDDSVFQKRRRWILKLVQNDTMWITFVLGACKELANKHKGPYSKELNELHMMEPFQDFVDHIGFFYKVASIMKSRGQTVHVYGQDSSKIHDIDKLDPIMMIGYSERFEDNVTTSVWNHCVDRHTTVNRHHQAHCLWHDCCTNENEEYTCCDDMRTKAVREMICDKVSRRVQKGLGGRLTEDMWNVEEAYFKGLTEDWVVKAMDMMHSMRRI</sequence>
<gene>
    <name evidence="2" type="primary">AVEN_4610_1</name>
    <name evidence="2" type="ORF">CEXT_92982</name>
</gene>
<reference evidence="2 3" key="1">
    <citation type="submission" date="2021-06" db="EMBL/GenBank/DDBJ databases">
        <title>Caerostris extrusa draft genome.</title>
        <authorList>
            <person name="Kono N."/>
            <person name="Arakawa K."/>
        </authorList>
    </citation>
    <scope>NUCLEOTIDE SEQUENCE [LARGE SCALE GENOMIC DNA]</scope>
</reference>
<feature type="chain" id="PRO_5043741577" evidence="1">
    <location>
        <begin position="21"/>
        <end position="288"/>
    </location>
</feature>
<dbReference type="Pfam" id="PF18907">
    <property type="entry name" value="DUF5662"/>
    <property type="match status" value="1"/>
</dbReference>
<evidence type="ECO:0000313" key="3">
    <source>
        <dbReference type="Proteomes" id="UP001054945"/>
    </source>
</evidence>
<accession>A0AAV4Q4Z7</accession>
<organism evidence="2 3">
    <name type="scientific">Caerostris extrusa</name>
    <name type="common">Bark spider</name>
    <name type="synonym">Caerostris bankana</name>
    <dbReference type="NCBI Taxonomy" id="172846"/>
    <lineage>
        <taxon>Eukaryota</taxon>
        <taxon>Metazoa</taxon>
        <taxon>Ecdysozoa</taxon>
        <taxon>Arthropoda</taxon>
        <taxon>Chelicerata</taxon>
        <taxon>Arachnida</taxon>
        <taxon>Araneae</taxon>
        <taxon>Araneomorphae</taxon>
        <taxon>Entelegynae</taxon>
        <taxon>Araneoidea</taxon>
        <taxon>Araneidae</taxon>
        <taxon>Caerostris</taxon>
    </lineage>
</organism>
<proteinExistence type="predicted"/>
<dbReference type="InterPro" id="IPR043721">
    <property type="entry name" value="DUF5662"/>
</dbReference>